<evidence type="ECO:0000313" key="2">
    <source>
        <dbReference type="EMBL" id="MPM41980.1"/>
    </source>
</evidence>
<name>A0A644ZM28_9ZZZZ</name>
<reference evidence="2" key="1">
    <citation type="submission" date="2019-08" db="EMBL/GenBank/DDBJ databases">
        <authorList>
            <person name="Kucharzyk K."/>
            <person name="Murdoch R.W."/>
            <person name="Higgins S."/>
            <person name="Loffler F."/>
        </authorList>
    </citation>
    <scope>NUCLEOTIDE SEQUENCE</scope>
</reference>
<dbReference type="AlphaFoldDB" id="A0A644ZM28"/>
<accession>A0A644ZM28</accession>
<gene>
    <name evidence="2" type="ORF">SDC9_88642</name>
</gene>
<dbReference type="Pfam" id="PF00583">
    <property type="entry name" value="Acetyltransf_1"/>
    <property type="match status" value="1"/>
</dbReference>
<dbReference type="PROSITE" id="PS51186">
    <property type="entry name" value="GNAT"/>
    <property type="match status" value="1"/>
</dbReference>
<dbReference type="CDD" id="cd04301">
    <property type="entry name" value="NAT_SF"/>
    <property type="match status" value="1"/>
</dbReference>
<proteinExistence type="predicted"/>
<organism evidence="2">
    <name type="scientific">bioreactor metagenome</name>
    <dbReference type="NCBI Taxonomy" id="1076179"/>
    <lineage>
        <taxon>unclassified sequences</taxon>
        <taxon>metagenomes</taxon>
        <taxon>ecological metagenomes</taxon>
    </lineage>
</organism>
<protein>
    <recommendedName>
        <fullName evidence="1">N-acetyltransferase domain-containing protein</fullName>
    </recommendedName>
</protein>
<comment type="caution">
    <text evidence="2">The sequence shown here is derived from an EMBL/GenBank/DDBJ whole genome shotgun (WGS) entry which is preliminary data.</text>
</comment>
<evidence type="ECO:0000259" key="1">
    <source>
        <dbReference type="PROSITE" id="PS51186"/>
    </source>
</evidence>
<dbReference type="Gene3D" id="3.40.630.30">
    <property type="match status" value="1"/>
</dbReference>
<dbReference type="InterPro" id="IPR016181">
    <property type="entry name" value="Acyl_CoA_acyltransferase"/>
</dbReference>
<dbReference type="SUPFAM" id="SSF55729">
    <property type="entry name" value="Acyl-CoA N-acyltransferases (Nat)"/>
    <property type="match status" value="1"/>
</dbReference>
<dbReference type="GO" id="GO:0016747">
    <property type="term" value="F:acyltransferase activity, transferring groups other than amino-acyl groups"/>
    <property type="evidence" value="ECO:0007669"/>
    <property type="project" value="InterPro"/>
</dbReference>
<dbReference type="InterPro" id="IPR000182">
    <property type="entry name" value="GNAT_dom"/>
</dbReference>
<feature type="domain" description="N-acetyltransferase" evidence="1">
    <location>
        <begin position="150"/>
        <end position="293"/>
    </location>
</feature>
<dbReference type="EMBL" id="VSSQ01009560">
    <property type="protein sequence ID" value="MPM41980.1"/>
    <property type="molecule type" value="Genomic_DNA"/>
</dbReference>
<sequence>MDATLFDPTHDLDEIRTWQKTLPGPSSLIDIEEVIQLEAVQKRTRLWRQAGQLVALAYVDNFNNLFFEITPEKTSKEVEDAVVDWGVACQKLLNEHQQSMANLDACVRADAPLHLRVLQEHGFETSAIRSLKYRRILNTLITPMPLPAGYTLRPVHGEAEVDALVRLHRAAFGTDAMTAEERLSIMRAPNYLPELDLVAADANGTLAAFCIASLEELEGERVGYTDPIGTHPGFQKQGLAKALLSHALLHLQQMGATSVYTGTSSENLSMQQLAKGLGFELYRENIWLTKRLD</sequence>